<proteinExistence type="predicted"/>
<dbReference type="InterPro" id="IPR026894">
    <property type="entry name" value="DnaJ_X"/>
</dbReference>
<dbReference type="SUPFAM" id="SSF57997">
    <property type="entry name" value="Tropomyosin"/>
    <property type="match status" value="1"/>
</dbReference>
<evidence type="ECO:0000256" key="1">
    <source>
        <dbReference type="ARBA" id="ARBA00023054"/>
    </source>
</evidence>
<dbReference type="InterPro" id="IPR036869">
    <property type="entry name" value="J_dom_sf"/>
</dbReference>
<feature type="coiled-coil region" evidence="2">
    <location>
        <begin position="1"/>
        <end position="157"/>
    </location>
</feature>
<feature type="compositionally biased region" description="Polar residues" evidence="3">
    <location>
        <begin position="286"/>
        <end position="298"/>
    </location>
</feature>
<feature type="compositionally biased region" description="Basic and acidic residues" evidence="3">
    <location>
        <begin position="314"/>
        <end position="325"/>
    </location>
</feature>
<dbReference type="Pfam" id="PF00226">
    <property type="entry name" value="DnaJ"/>
    <property type="match status" value="1"/>
</dbReference>
<dbReference type="InterPro" id="IPR018253">
    <property type="entry name" value="DnaJ_domain_CS"/>
</dbReference>
<dbReference type="PROSITE" id="PS50076">
    <property type="entry name" value="DNAJ_2"/>
    <property type="match status" value="1"/>
</dbReference>
<protein>
    <submittedName>
        <fullName evidence="5">X-domain of DnaJ-containing-domain-containing protein</fullName>
    </submittedName>
</protein>
<dbReference type="Proteomes" id="UP001448207">
    <property type="component" value="Unassembled WGS sequence"/>
</dbReference>
<comment type="caution">
    <text evidence="5">The sequence shown here is derived from an EMBL/GenBank/DDBJ whole genome shotgun (WGS) entry which is preliminary data.</text>
</comment>
<dbReference type="InterPro" id="IPR000533">
    <property type="entry name" value="Tropomyosin"/>
</dbReference>
<accession>A0ABR3AH38</accession>
<gene>
    <name evidence="5" type="ORF">J3Q64DRAFT_1667800</name>
</gene>
<dbReference type="SMART" id="SM00271">
    <property type="entry name" value="DnaJ"/>
    <property type="match status" value="1"/>
</dbReference>
<evidence type="ECO:0000256" key="2">
    <source>
        <dbReference type="SAM" id="Coils"/>
    </source>
</evidence>
<dbReference type="CDD" id="cd06257">
    <property type="entry name" value="DnaJ"/>
    <property type="match status" value="1"/>
</dbReference>
<dbReference type="PANTHER" id="PTHR44924">
    <property type="entry name" value="DNAJ SUBFAMILY A MEMBER 2"/>
    <property type="match status" value="1"/>
</dbReference>
<dbReference type="Pfam" id="PF00261">
    <property type="entry name" value="Tropomyosin"/>
    <property type="match status" value="1"/>
</dbReference>
<dbReference type="PROSITE" id="PS00636">
    <property type="entry name" value="DNAJ_1"/>
    <property type="match status" value="1"/>
</dbReference>
<dbReference type="Gene3D" id="1.10.287.110">
    <property type="entry name" value="DnaJ domain"/>
    <property type="match status" value="1"/>
</dbReference>
<dbReference type="EMBL" id="JBCLYO010000042">
    <property type="protein sequence ID" value="KAL0074416.1"/>
    <property type="molecule type" value="Genomic_DNA"/>
</dbReference>
<dbReference type="SUPFAM" id="SSF46565">
    <property type="entry name" value="Chaperone J-domain"/>
    <property type="match status" value="1"/>
</dbReference>
<keyword evidence="6" id="KW-1185">Reference proteome</keyword>
<keyword evidence="1 2" id="KW-0175">Coiled coil</keyword>
<dbReference type="Pfam" id="PF14308">
    <property type="entry name" value="DnaJ-X"/>
    <property type="match status" value="1"/>
</dbReference>
<name>A0ABR3AH38_PHYBL</name>
<feature type="domain" description="J" evidence="4">
    <location>
        <begin position="164"/>
        <end position="228"/>
    </location>
</feature>
<evidence type="ECO:0000259" key="4">
    <source>
        <dbReference type="PROSITE" id="PS50076"/>
    </source>
</evidence>
<dbReference type="InterPro" id="IPR001623">
    <property type="entry name" value="DnaJ_domain"/>
</dbReference>
<feature type="region of interest" description="Disordered" evidence="3">
    <location>
        <begin position="271"/>
        <end position="325"/>
    </location>
</feature>
<sequence>MERFREKINLIRIEADAAKAKAEEYEAKVKEYEKIKMDQEHEIISLTNQNKKMEDDLEAALENIKRLKSIEDEGGDLKKENDAAQRKITLLEQELENSDKSLRETTKNFREADVKAEHFERKVQQLENLLLEQERKGEELKLKNHELQAQLDELGTDENPIDLTYYELLGIPVNADKLQIKKAYRKLAIVYHPDKNREEGAEEKFKAISEAYQVLSDPQLRAHYNKYGKDSELAPDGGFADPREYFQQMFGGDAFRNIIGDLAVGDMFSEGMKQGNESADPAAGSSVASPQSGNSGDVSASGPESKKQMGMSKEQMEKLHKQQQERVRTLSEKLIHKLSLYTESEGDETAAVAFQEQIKVEAEKLKSESYGLELLHSIGGVYSSKAKQYLGMRGGELPGIFQSIKQKKHFVKELWSTVKSAMDMQAVAEMVAEAEEKGMDQADKLKLEEEASNRAYKALWQTSKFEVEATLRQVCETVLQDKSVDSRTRYKRAEALRMVGYIYKHAEADKPVSELLMKNKK</sequence>
<dbReference type="PANTHER" id="PTHR44924:SF1">
    <property type="entry name" value="DNAJ SUBFAMILY A MEMBER 2"/>
    <property type="match status" value="1"/>
</dbReference>
<evidence type="ECO:0000313" key="5">
    <source>
        <dbReference type="EMBL" id="KAL0074416.1"/>
    </source>
</evidence>
<organism evidence="5 6">
    <name type="scientific">Phycomyces blakesleeanus</name>
    <dbReference type="NCBI Taxonomy" id="4837"/>
    <lineage>
        <taxon>Eukaryota</taxon>
        <taxon>Fungi</taxon>
        <taxon>Fungi incertae sedis</taxon>
        <taxon>Mucoromycota</taxon>
        <taxon>Mucoromycotina</taxon>
        <taxon>Mucoromycetes</taxon>
        <taxon>Mucorales</taxon>
        <taxon>Phycomycetaceae</taxon>
        <taxon>Phycomyces</taxon>
    </lineage>
</organism>
<evidence type="ECO:0000313" key="6">
    <source>
        <dbReference type="Proteomes" id="UP001448207"/>
    </source>
</evidence>
<evidence type="ECO:0000256" key="3">
    <source>
        <dbReference type="SAM" id="MobiDB-lite"/>
    </source>
</evidence>
<dbReference type="PRINTS" id="PR00625">
    <property type="entry name" value="JDOMAIN"/>
</dbReference>
<reference evidence="5 6" key="1">
    <citation type="submission" date="2024-04" db="EMBL/GenBank/DDBJ databases">
        <title>Symmetric and asymmetric DNA N6-adenine methylation regulates different biological responses in Mucorales.</title>
        <authorList>
            <consortium name="Lawrence Berkeley National Laboratory"/>
            <person name="Lax C."/>
            <person name="Mondo S.J."/>
            <person name="Osorio-Concepcion M."/>
            <person name="Muszewska A."/>
            <person name="Corrochano-Luque M."/>
            <person name="Gutierrez G."/>
            <person name="Riley R."/>
            <person name="Lipzen A."/>
            <person name="Guo J."/>
            <person name="Hundley H."/>
            <person name="Amirebrahimi M."/>
            <person name="Ng V."/>
            <person name="Lorenzo-Gutierrez D."/>
            <person name="Binder U."/>
            <person name="Yang J."/>
            <person name="Song Y."/>
            <person name="Canovas D."/>
            <person name="Navarro E."/>
            <person name="Freitag M."/>
            <person name="Gabaldon T."/>
            <person name="Grigoriev I.V."/>
            <person name="Corrochano L.M."/>
            <person name="Nicolas F.E."/>
            <person name="Garre V."/>
        </authorList>
    </citation>
    <scope>NUCLEOTIDE SEQUENCE [LARGE SCALE GENOMIC DNA]</scope>
    <source>
        <strain evidence="5 6">L51</strain>
    </source>
</reference>